<dbReference type="SUPFAM" id="SSF47216">
    <property type="entry name" value="Proteasome activator"/>
    <property type="match status" value="1"/>
</dbReference>
<dbReference type="GO" id="GO:0008537">
    <property type="term" value="C:proteasome activator complex"/>
    <property type="evidence" value="ECO:0007669"/>
    <property type="project" value="InterPro"/>
</dbReference>
<dbReference type="GO" id="GO:0005654">
    <property type="term" value="C:nucleoplasm"/>
    <property type="evidence" value="ECO:0007669"/>
    <property type="project" value="TreeGrafter"/>
</dbReference>
<dbReference type="GO" id="GO:0061133">
    <property type="term" value="F:endopeptidase activator activity"/>
    <property type="evidence" value="ECO:0007669"/>
    <property type="project" value="TreeGrafter"/>
</dbReference>
<reference evidence="7" key="1">
    <citation type="journal article" date="2017" name="Nat. Commun.">
        <title>The North American bullfrog draft genome provides insight into hormonal regulation of long noncoding RNA.</title>
        <authorList>
            <person name="Hammond S.A."/>
            <person name="Warren R.L."/>
            <person name="Vandervalk B.P."/>
            <person name="Kucuk E."/>
            <person name="Khan H."/>
            <person name="Gibb E.A."/>
            <person name="Pandoh P."/>
            <person name="Kirk H."/>
            <person name="Zhao Y."/>
            <person name="Jones M."/>
            <person name="Mungall A.J."/>
            <person name="Coope R."/>
            <person name="Pleasance S."/>
            <person name="Moore R.A."/>
            <person name="Holt R.A."/>
            <person name="Round J.M."/>
            <person name="Ohora S."/>
            <person name="Walle B.V."/>
            <person name="Veldhoen N."/>
            <person name="Helbing C.C."/>
            <person name="Birol I."/>
        </authorList>
    </citation>
    <scope>NUCLEOTIDE SEQUENCE [LARGE SCALE GENOMIC DNA]</scope>
</reference>
<comment type="similarity">
    <text evidence="1">Belongs to the PA28 family.</text>
</comment>
<organism evidence="6 7">
    <name type="scientific">Aquarana catesbeiana</name>
    <name type="common">American bullfrog</name>
    <name type="synonym">Rana catesbeiana</name>
    <dbReference type="NCBI Taxonomy" id="8400"/>
    <lineage>
        <taxon>Eukaryota</taxon>
        <taxon>Metazoa</taxon>
        <taxon>Chordata</taxon>
        <taxon>Craniata</taxon>
        <taxon>Vertebrata</taxon>
        <taxon>Euteleostomi</taxon>
        <taxon>Amphibia</taxon>
        <taxon>Batrachia</taxon>
        <taxon>Anura</taxon>
        <taxon>Neobatrachia</taxon>
        <taxon>Ranoidea</taxon>
        <taxon>Ranidae</taxon>
        <taxon>Aquarana</taxon>
    </lineage>
</organism>
<feature type="domain" description="Proteasome activator PA28 C-terminal" evidence="5">
    <location>
        <begin position="1"/>
        <end position="48"/>
    </location>
</feature>
<evidence type="ECO:0000259" key="5">
    <source>
        <dbReference type="Pfam" id="PF02252"/>
    </source>
</evidence>
<dbReference type="GO" id="GO:2000045">
    <property type="term" value="P:regulation of G1/S transition of mitotic cell cycle"/>
    <property type="evidence" value="ECO:0007669"/>
    <property type="project" value="TreeGrafter"/>
</dbReference>
<accession>A0A2G9QKU8</accession>
<evidence type="ECO:0000256" key="1">
    <source>
        <dbReference type="ARBA" id="ARBA00005883"/>
    </source>
</evidence>
<keyword evidence="7" id="KW-1185">Reference proteome</keyword>
<gene>
    <name evidence="6" type="ORF">AB205_0066820</name>
</gene>
<name>A0A2G9QKU8_AQUCT</name>
<evidence type="ECO:0000256" key="2">
    <source>
        <dbReference type="ARBA" id="ARBA00022942"/>
    </source>
</evidence>
<dbReference type="PANTHER" id="PTHR10660">
    <property type="entry name" value="PROTEASOME REGULATOR PA28"/>
    <property type="match status" value="1"/>
</dbReference>
<dbReference type="EMBL" id="KV966441">
    <property type="protein sequence ID" value="PIO16224.1"/>
    <property type="molecule type" value="Genomic_DNA"/>
</dbReference>
<evidence type="ECO:0000313" key="7">
    <source>
        <dbReference type="Proteomes" id="UP000228934"/>
    </source>
</evidence>
<protein>
    <recommendedName>
        <fullName evidence="5">Proteasome activator PA28 C-terminal domain-containing protein</fullName>
    </recommendedName>
</protein>
<keyword evidence="3" id="KW-0007">Acetylation</keyword>
<feature type="non-terminal residue" evidence="6">
    <location>
        <position position="1"/>
    </location>
</feature>
<proteinExistence type="inferred from homology"/>
<evidence type="ECO:0000313" key="6">
    <source>
        <dbReference type="EMBL" id="PIO16224.1"/>
    </source>
</evidence>
<evidence type="ECO:0000256" key="3">
    <source>
        <dbReference type="ARBA" id="ARBA00022990"/>
    </source>
</evidence>
<dbReference type="PANTHER" id="PTHR10660:SF6">
    <property type="entry name" value="PROTEASOME ACTIVATOR COMPLEX SUBUNIT 2"/>
    <property type="match status" value="1"/>
</dbReference>
<dbReference type="GO" id="GO:0061136">
    <property type="term" value="P:regulation of proteasomal protein catabolic process"/>
    <property type="evidence" value="ECO:0007669"/>
    <property type="project" value="TreeGrafter"/>
</dbReference>
<dbReference type="AlphaFoldDB" id="A0A2G9QKU8"/>
<keyword evidence="2" id="KW-0647">Proteasome</keyword>
<dbReference type="InterPro" id="IPR003186">
    <property type="entry name" value="PA28_C"/>
</dbReference>
<comment type="function">
    <text evidence="4">Implicated in immunoproteasome assembly and required for efficient antigen processing. The PA28 activator complex enhances the generation of class I binding peptides by altering the cleavage pattern of the proteasome.</text>
</comment>
<dbReference type="InterPro" id="IPR036252">
    <property type="entry name" value="Proteasome_activ_sf"/>
</dbReference>
<dbReference type="Proteomes" id="UP000228934">
    <property type="component" value="Unassembled WGS sequence"/>
</dbReference>
<dbReference type="GO" id="GO:0005737">
    <property type="term" value="C:cytoplasm"/>
    <property type="evidence" value="ECO:0007669"/>
    <property type="project" value="TreeGrafter"/>
</dbReference>
<dbReference type="Pfam" id="PF02252">
    <property type="entry name" value="PA28_C"/>
    <property type="match status" value="1"/>
</dbReference>
<dbReference type="OrthoDB" id="6591885at2759"/>
<dbReference type="InterPro" id="IPR036997">
    <property type="entry name" value="PA28_C_sf"/>
</dbReference>
<dbReference type="Gene3D" id="1.20.120.180">
    <property type="entry name" value="Proteasome activator pa28, C-terminal domain"/>
    <property type="match status" value="1"/>
</dbReference>
<evidence type="ECO:0000256" key="4">
    <source>
        <dbReference type="ARBA" id="ARBA00037467"/>
    </source>
</evidence>
<dbReference type="InterPro" id="IPR009077">
    <property type="entry name" value="Proteasome_activ_PA28"/>
</dbReference>
<sequence length="105" mass="11954">YFTERGDAVAKASKETHVMDYRALVHDKDEGAFVELRLALIEVRNIYIDNSAAIGSHCCQSNLMMRRCGEGERARTGVHLRRAFSNMDTRCGEEPPAPMRDPRRQ</sequence>